<gene>
    <name evidence="1" type="ORF">AN477_09485</name>
</gene>
<evidence type="ECO:0000313" key="2">
    <source>
        <dbReference type="Proteomes" id="UP000050482"/>
    </source>
</evidence>
<keyword evidence="2" id="KW-1185">Reference proteome</keyword>
<sequence>MEHIDLLDSRFQKAYNEVRGAIEEPTEVYVFDHMGGYLENPIHTRTFIIPWEDDQTVIIQTHFWREESEPQVVRLPEEAVRFMGHPEVDKRGRAIMIEPSQQG</sequence>
<proteinExistence type="predicted"/>
<protein>
    <submittedName>
        <fullName evidence="1">Uncharacterized protein</fullName>
    </submittedName>
</protein>
<accession>A0A0P9CVZ4</accession>
<dbReference type="Proteomes" id="UP000050482">
    <property type="component" value="Unassembled WGS sequence"/>
</dbReference>
<reference evidence="1 2" key="1">
    <citation type="submission" date="2015-09" db="EMBL/GenBank/DDBJ databases">
        <title>Draft genome sequence of Alicyclobacillus ferrooxydans DSM 22381.</title>
        <authorList>
            <person name="Hemp J."/>
        </authorList>
    </citation>
    <scope>NUCLEOTIDE SEQUENCE [LARGE SCALE GENOMIC DNA]</scope>
    <source>
        <strain evidence="1 2">TC-34</strain>
    </source>
</reference>
<organism evidence="1 2">
    <name type="scientific">Alicyclobacillus ferrooxydans</name>
    <dbReference type="NCBI Taxonomy" id="471514"/>
    <lineage>
        <taxon>Bacteria</taxon>
        <taxon>Bacillati</taxon>
        <taxon>Bacillota</taxon>
        <taxon>Bacilli</taxon>
        <taxon>Bacillales</taxon>
        <taxon>Alicyclobacillaceae</taxon>
        <taxon>Alicyclobacillus</taxon>
    </lineage>
</organism>
<comment type="caution">
    <text evidence="1">The sequence shown here is derived from an EMBL/GenBank/DDBJ whole genome shotgun (WGS) entry which is preliminary data.</text>
</comment>
<dbReference type="EMBL" id="LJCO01000042">
    <property type="protein sequence ID" value="KPV43946.1"/>
    <property type="molecule type" value="Genomic_DNA"/>
</dbReference>
<evidence type="ECO:0000313" key="1">
    <source>
        <dbReference type="EMBL" id="KPV43946.1"/>
    </source>
</evidence>
<name>A0A0P9CVZ4_9BACL</name>
<dbReference type="AlphaFoldDB" id="A0A0P9CVZ4"/>
<dbReference type="RefSeq" id="WP_054968916.1">
    <property type="nucleotide sequence ID" value="NZ_LJCO01000042.1"/>
</dbReference>
<dbReference type="PATRIC" id="fig|471514.4.peg.472"/>